<comment type="caution">
    <text evidence="1">The sequence shown here is derived from an EMBL/GenBank/DDBJ whole genome shotgun (WGS) entry which is preliminary data.</text>
</comment>
<keyword evidence="2" id="KW-1185">Reference proteome</keyword>
<proteinExistence type="predicted"/>
<protein>
    <submittedName>
        <fullName evidence="1">Uncharacterized protein</fullName>
    </submittedName>
</protein>
<evidence type="ECO:0000313" key="1">
    <source>
        <dbReference type="EMBL" id="CAG9313474.1"/>
    </source>
</evidence>
<name>A0AAU9IDK0_9CILI</name>
<organism evidence="1 2">
    <name type="scientific">Blepharisma stoltei</name>
    <dbReference type="NCBI Taxonomy" id="1481888"/>
    <lineage>
        <taxon>Eukaryota</taxon>
        <taxon>Sar</taxon>
        <taxon>Alveolata</taxon>
        <taxon>Ciliophora</taxon>
        <taxon>Postciliodesmatophora</taxon>
        <taxon>Heterotrichea</taxon>
        <taxon>Heterotrichida</taxon>
        <taxon>Blepharismidae</taxon>
        <taxon>Blepharisma</taxon>
    </lineage>
</organism>
<dbReference type="AlphaFoldDB" id="A0AAU9IDK0"/>
<gene>
    <name evidence="1" type="ORF">BSTOLATCC_MIC8739</name>
</gene>
<dbReference type="Proteomes" id="UP001162131">
    <property type="component" value="Unassembled WGS sequence"/>
</dbReference>
<sequence length="307" mass="35191">MPIFDRVKINIKWKNFAAFILSKELKIHIKLINMSIHRGHTKTISPLHEKSPYNSQISISTRSQILSPHEGRLKLNRAKRFTSLISLIEGTPTSQLGSAKNKEKTKIDKLLQNLLTTMNPPAEKISMKDFHKTDQAYMEGKTKIKNEVRRRQKLLTISKADSPLKFEELKKRDFGNVNMQVKNQESSIQGISPVSSFKLPNESRDLDLGEKASRSDLWSSNINRSQSLKTFTMNSKIGHKTMHAEQKESAAISNTFQERAIEHRIKMERLITKANKSKFLASAKHFQVISPSTLKMFGQEKPHSHYK</sequence>
<evidence type="ECO:0000313" key="2">
    <source>
        <dbReference type="Proteomes" id="UP001162131"/>
    </source>
</evidence>
<dbReference type="EMBL" id="CAJZBQ010000010">
    <property type="protein sequence ID" value="CAG9313474.1"/>
    <property type="molecule type" value="Genomic_DNA"/>
</dbReference>
<reference evidence="1" key="1">
    <citation type="submission" date="2021-09" db="EMBL/GenBank/DDBJ databases">
        <authorList>
            <consortium name="AG Swart"/>
            <person name="Singh M."/>
            <person name="Singh A."/>
            <person name="Seah K."/>
            <person name="Emmerich C."/>
        </authorList>
    </citation>
    <scope>NUCLEOTIDE SEQUENCE</scope>
    <source>
        <strain evidence="1">ATCC30299</strain>
    </source>
</reference>
<accession>A0AAU9IDK0</accession>